<dbReference type="EMBL" id="KQ947408">
    <property type="protein sequence ID" value="KUJ21002.1"/>
    <property type="molecule type" value="Genomic_DNA"/>
</dbReference>
<feature type="non-terminal residue" evidence="2">
    <location>
        <position position="241"/>
    </location>
</feature>
<dbReference type="InParanoid" id="A0A194XMK2"/>
<dbReference type="Proteomes" id="UP000070700">
    <property type="component" value="Unassembled WGS sequence"/>
</dbReference>
<evidence type="ECO:0000259" key="1">
    <source>
        <dbReference type="Pfam" id="PF06985"/>
    </source>
</evidence>
<sequence>MRLIDTSSLTLHEFSGADTPKYCILSHRWEETGEVSFKDLQAGIGPELKGYSKVLGCCKQAVLDGWKYAWIDSCCIDKWSSAELPEAINSMFLWYREAQVCYAYLSDVPSIKGCNEHTTNLNMAQSKWFTRGWTLQELLAPEYVVFYDENWDEIGTKASLADVIQRRTGIKDLRRWEEACVAQKMSWAAWRQTTRVEDLAYSLLGIFGVYMPPLYGEGNNAFLRLQLEIVNRSGDESIFAW</sequence>
<organism evidence="2 3">
    <name type="scientific">Mollisia scopiformis</name>
    <name type="common">Conifer needle endophyte fungus</name>
    <name type="synonym">Phialocephala scopiformis</name>
    <dbReference type="NCBI Taxonomy" id="149040"/>
    <lineage>
        <taxon>Eukaryota</taxon>
        <taxon>Fungi</taxon>
        <taxon>Dikarya</taxon>
        <taxon>Ascomycota</taxon>
        <taxon>Pezizomycotina</taxon>
        <taxon>Leotiomycetes</taxon>
        <taxon>Helotiales</taxon>
        <taxon>Mollisiaceae</taxon>
        <taxon>Mollisia</taxon>
    </lineage>
</organism>
<dbReference type="KEGG" id="psco:LY89DRAFT_577282"/>
<reference evidence="2 3" key="1">
    <citation type="submission" date="2015-10" db="EMBL/GenBank/DDBJ databases">
        <title>Full genome of DAOMC 229536 Phialocephala scopiformis, a fungal endophyte of spruce producing the potent anti-insectan compound rugulosin.</title>
        <authorList>
            <consortium name="DOE Joint Genome Institute"/>
            <person name="Walker A.K."/>
            <person name="Frasz S.L."/>
            <person name="Seifert K.A."/>
            <person name="Miller J.D."/>
            <person name="Mondo S.J."/>
            <person name="Labutti K."/>
            <person name="Lipzen A."/>
            <person name="Dockter R."/>
            <person name="Kennedy M."/>
            <person name="Grigoriev I.V."/>
            <person name="Spatafora J.W."/>
        </authorList>
    </citation>
    <scope>NUCLEOTIDE SEQUENCE [LARGE SCALE GENOMIC DNA]</scope>
    <source>
        <strain evidence="2 3">CBS 120377</strain>
    </source>
</reference>
<dbReference type="GeneID" id="28818610"/>
<dbReference type="InterPro" id="IPR010730">
    <property type="entry name" value="HET"/>
</dbReference>
<dbReference type="PANTHER" id="PTHR10622:SF10">
    <property type="entry name" value="HET DOMAIN-CONTAINING PROTEIN"/>
    <property type="match status" value="1"/>
</dbReference>
<name>A0A194XMK2_MOLSC</name>
<accession>A0A194XMK2</accession>
<gene>
    <name evidence="2" type="ORF">LY89DRAFT_577282</name>
</gene>
<evidence type="ECO:0000313" key="2">
    <source>
        <dbReference type="EMBL" id="KUJ21002.1"/>
    </source>
</evidence>
<dbReference type="OrthoDB" id="674604at2759"/>
<dbReference type="AlphaFoldDB" id="A0A194XMK2"/>
<feature type="domain" description="Heterokaryon incompatibility" evidence="1">
    <location>
        <begin position="22"/>
        <end position="108"/>
    </location>
</feature>
<keyword evidence="3" id="KW-1185">Reference proteome</keyword>
<proteinExistence type="predicted"/>
<dbReference type="Pfam" id="PF06985">
    <property type="entry name" value="HET"/>
    <property type="match status" value="1"/>
</dbReference>
<evidence type="ECO:0000313" key="3">
    <source>
        <dbReference type="Proteomes" id="UP000070700"/>
    </source>
</evidence>
<dbReference type="RefSeq" id="XP_018075357.1">
    <property type="nucleotide sequence ID" value="XM_018208884.1"/>
</dbReference>
<protein>
    <submittedName>
        <fullName evidence="2">HET-domain-containing protein</fullName>
    </submittedName>
</protein>
<dbReference type="PANTHER" id="PTHR10622">
    <property type="entry name" value="HET DOMAIN-CONTAINING PROTEIN"/>
    <property type="match status" value="1"/>
</dbReference>